<evidence type="ECO:0000313" key="3">
    <source>
        <dbReference type="EMBL" id="KAF2232365.1"/>
    </source>
</evidence>
<protein>
    <submittedName>
        <fullName evidence="3">P-loop containing nucleoside triphosphate hydrolase protein</fullName>
    </submittedName>
</protein>
<feature type="domain" description="AAA+ ATPase" evidence="2">
    <location>
        <begin position="451"/>
        <end position="578"/>
    </location>
</feature>
<dbReference type="GO" id="GO:0005524">
    <property type="term" value="F:ATP binding"/>
    <property type="evidence" value="ECO:0007669"/>
    <property type="project" value="InterPro"/>
</dbReference>
<sequence>MARTQQTPQKSTNTNGFGIPITQDAAQNSERNLINDEPGDNLAPTGSLPKIRNLYEARHKQRALPWTAKYPDDLEEPLENAESAQYALLVRYNKCYDMRKKLRLDSIVVQSPLLKSVLRSVLDKYPGITTSLQRLEFSAPFQPFVHRWEQLSEARKKQTHPEVCEHLDLLWNVLEEELRDVIREKQDLVANGVVTFDSIWTIFEPGALVFHQDEGHDRIYKLKSGSYQQTPCDKFYRMQCEYVDFDGESFGLGHDTVSVPSFAGTAPITKLPVYPAIRHAHYESLKERLLARGKLFEAYKGYHFKAYQGIAIGQGYFGPICYNVDSRIIIDRQAYNRFNPNQKVNIQKLNIGDSASSDNDDREAEARAFMAPKSLSEEQLLICAPSLRGYSLRDKKWLQFFVDSVKDIIWNEDAFNSLVAPQEQKDLILAFAQSQAKNNHGFDDVIQGKGRGIIMLLSGPPGVGKTLTAESVAETMKVPLYMMSAGDLGASANDVESKLGTILEMNAKWNACLLLDEADVFLEARSAHDLERNRLVSVFLRLLEYYEGILFLTTNRVDNIDAAFDSRIHLTLEYDELDLDSRRYVWRTFLSKVSNVGEFSAPEVDKLAEAILNGRQIKNVLKTAQLLAAKKEEPLNFQHVDVVLRLRSANASKRRPFKA</sequence>
<evidence type="ECO:0000313" key="4">
    <source>
        <dbReference type="Proteomes" id="UP000800092"/>
    </source>
</evidence>
<dbReference type="InterPro" id="IPR003959">
    <property type="entry name" value="ATPase_AAA_core"/>
</dbReference>
<dbReference type="InterPro" id="IPR054289">
    <property type="entry name" value="DUF7025"/>
</dbReference>
<dbReference type="Gene3D" id="3.40.50.300">
    <property type="entry name" value="P-loop containing nucleotide triphosphate hydrolases"/>
    <property type="match status" value="1"/>
</dbReference>
<feature type="compositionally biased region" description="Polar residues" evidence="1">
    <location>
        <begin position="1"/>
        <end position="16"/>
    </location>
</feature>
<evidence type="ECO:0000259" key="2">
    <source>
        <dbReference type="SMART" id="SM00382"/>
    </source>
</evidence>
<dbReference type="SMART" id="SM00382">
    <property type="entry name" value="AAA"/>
    <property type="match status" value="1"/>
</dbReference>
<proteinExistence type="predicted"/>
<dbReference type="PANTHER" id="PTHR46411:SF3">
    <property type="entry name" value="AAA+ ATPASE DOMAIN-CONTAINING PROTEIN"/>
    <property type="match status" value="1"/>
</dbReference>
<reference evidence="3" key="1">
    <citation type="journal article" date="2020" name="Stud. Mycol.">
        <title>101 Dothideomycetes genomes: a test case for predicting lifestyles and emergence of pathogens.</title>
        <authorList>
            <person name="Haridas S."/>
            <person name="Albert R."/>
            <person name="Binder M."/>
            <person name="Bloem J."/>
            <person name="Labutti K."/>
            <person name="Salamov A."/>
            <person name="Andreopoulos B."/>
            <person name="Baker S."/>
            <person name="Barry K."/>
            <person name="Bills G."/>
            <person name="Bluhm B."/>
            <person name="Cannon C."/>
            <person name="Castanera R."/>
            <person name="Culley D."/>
            <person name="Daum C."/>
            <person name="Ezra D."/>
            <person name="Gonzalez J."/>
            <person name="Henrissat B."/>
            <person name="Kuo A."/>
            <person name="Liang C."/>
            <person name="Lipzen A."/>
            <person name="Lutzoni F."/>
            <person name="Magnuson J."/>
            <person name="Mondo S."/>
            <person name="Nolan M."/>
            <person name="Ohm R."/>
            <person name="Pangilinan J."/>
            <person name="Park H.-J."/>
            <person name="Ramirez L."/>
            <person name="Alfaro M."/>
            <person name="Sun H."/>
            <person name="Tritt A."/>
            <person name="Yoshinaga Y."/>
            <person name="Zwiers L.-H."/>
            <person name="Turgeon B."/>
            <person name="Goodwin S."/>
            <person name="Spatafora J."/>
            <person name="Crous P."/>
            <person name="Grigoriev I."/>
        </authorList>
    </citation>
    <scope>NUCLEOTIDE SEQUENCE</scope>
    <source>
        <strain evidence="3">Tuck. ex Michener</strain>
    </source>
</reference>
<feature type="region of interest" description="Disordered" evidence="1">
    <location>
        <begin position="1"/>
        <end position="21"/>
    </location>
</feature>
<dbReference type="CDD" id="cd19481">
    <property type="entry name" value="RecA-like_protease"/>
    <property type="match status" value="1"/>
</dbReference>
<keyword evidence="3" id="KW-0378">Hydrolase</keyword>
<gene>
    <name evidence="3" type="ORF">EV356DRAFT_505324</name>
</gene>
<dbReference type="AlphaFoldDB" id="A0A6A6H2V7"/>
<dbReference type="GO" id="GO:0016887">
    <property type="term" value="F:ATP hydrolysis activity"/>
    <property type="evidence" value="ECO:0007669"/>
    <property type="project" value="InterPro"/>
</dbReference>
<dbReference type="SUPFAM" id="SSF52540">
    <property type="entry name" value="P-loop containing nucleoside triphosphate hydrolases"/>
    <property type="match status" value="1"/>
</dbReference>
<dbReference type="PANTHER" id="PTHR46411">
    <property type="entry name" value="FAMILY ATPASE, PUTATIVE-RELATED"/>
    <property type="match status" value="1"/>
</dbReference>
<dbReference type="EMBL" id="ML991816">
    <property type="protein sequence ID" value="KAF2232365.1"/>
    <property type="molecule type" value="Genomic_DNA"/>
</dbReference>
<dbReference type="InterPro" id="IPR027417">
    <property type="entry name" value="P-loop_NTPase"/>
</dbReference>
<dbReference type="InterPro" id="IPR003593">
    <property type="entry name" value="AAA+_ATPase"/>
</dbReference>
<dbReference type="Proteomes" id="UP000800092">
    <property type="component" value="Unassembled WGS sequence"/>
</dbReference>
<organism evidence="3 4">
    <name type="scientific">Viridothelium virens</name>
    <name type="common">Speckled blister lichen</name>
    <name type="synonym">Trypethelium virens</name>
    <dbReference type="NCBI Taxonomy" id="1048519"/>
    <lineage>
        <taxon>Eukaryota</taxon>
        <taxon>Fungi</taxon>
        <taxon>Dikarya</taxon>
        <taxon>Ascomycota</taxon>
        <taxon>Pezizomycotina</taxon>
        <taxon>Dothideomycetes</taxon>
        <taxon>Dothideomycetes incertae sedis</taxon>
        <taxon>Trypetheliales</taxon>
        <taxon>Trypetheliaceae</taxon>
        <taxon>Viridothelium</taxon>
    </lineage>
</organism>
<accession>A0A6A6H2V7</accession>
<dbReference type="OrthoDB" id="10042665at2759"/>
<keyword evidence="4" id="KW-1185">Reference proteome</keyword>
<name>A0A6A6H2V7_VIRVR</name>
<dbReference type="Pfam" id="PF00004">
    <property type="entry name" value="AAA"/>
    <property type="match status" value="1"/>
</dbReference>
<dbReference type="Pfam" id="PF22942">
    <property type="entry name" value="DUF7025"/>
    <property type="match status" value="1"/>
</dbReference>
<evidence type="ECO:0000256" key="1">
    <source>
        <dbReference type="SAM" id="MobiDB-lite"/>
    </source>
</evidence>